<dbReference type="RefSeq" id="WP_126728232.1">
    <property type="nucleotide sequence ID" value="NZ_RYZH01000098.1"/>
</dbReference>
<evidence type="ECO:0000313" key="3">
    <source>
        <dbReference type="EMBL" id="RUL81328.1"/>
    </source>
</evidence>
<name>A0A432MC47_9BACT</name>
<organism evidence="3 4">
    <name type="scientific">Tautonia sociabilis</name>
    <dbReference type="NCBI Taxonomy" id="2080755"/>
    <lineage>
        <taxon>Bacteria</taxon>
        <taxon>Pseudomonadati</taxon>
        <taxon>Planctomycetota</taxon>
        <taxon>Planctomycetia</taxon>
        <taxon>Isosphaerales</taxon>
        <taxon>Isosphaeraceae</taxon>
        <taxon>Tautonia</taxon>
    </lineage>
</organism>
<protein>
    <recommendedName>
        <fullName evidence="5">DUF2330 domain-containing protein</fullName>
    </recommendedName>
</protein>
<dbReference type="EMBL" id="RYZH01000098">
    <property type="protein sequence ID" value="RUL81328.1"/>
    <property type="molecule type" value="Genomic_DNA"/>
</dbReference>
<keyword evidence="2" id="KW-0732">Signal</keyword>
<sequence>MSSSSRARRPIPATLPLRLALGAAVALAASGEAEARQAEPDVTIENIRVGLAEDVSDQWYKIGTWTPVRVDLQAGPSRFSGLLRLEVPDDGGVPTFVSRRVEVPARSTESFLCYVRPGDATVRVRVEVRDERGRRRDVAEQDSAMWLQPDQVVLGVIGQPGGVDLLPSLPEFQGADASQPSRLSVCRLRVPEGIPDRWYGYDALEALVLDLNAEGALEALQDFRSQPLMQWVRNGGHLVLVGGFARWQVAADPGGVLRELLPALPTDRPTETGDLGTIESFVGSITPITTPERPVSVTTFEPIEGRGAQVLLADRSVGGPVIVRGPYGLGRVTMVGLSVDERPFVDWPDRKVFWSSVLDLGGRETAAIDLARSGAFTDYEVRDLSSYLHRALEQFEGVRLVPFGWVAAFVFLYILLIGPGDYFFLKRVLKRMELTWITFPTIVVAVSLVAYITAYRVKGTDLRINRVDVIDVDQGFGDGERHLARGTSFATLFSPQNRDYDVTVLPLPVAAEHPAEAGPVPASQVDEVLTTWFGIAEPRFGGMGNSGGMALTSSGYSYQSPNDERSSVPPSVLAGVRVPIWTTKALVGTWFDDAPAAIDADLRDPGAHRLEGTLTNRLGRPLNNVILAYGGDVYEFERPIAPGEAVRVELARNRNLSGFLEDIGRRLPQIYTYNPSPRVGVSRGDLVRALSFARAGRRRGQKPNIVLSDLDLSPQLELDRPILLAELDGP</sequence>
<feature type="signal peptide" evidence="2">
    <location>
        <begin position="1"/>
        <end position="28"/>
    </location>
</feature>
<feature type="non-terminal residue" evidence="3">
    <location>
        <position position="730"/>
    </location>
</feature>
<reference evidence="3 4" key="1">
    <citation type="submission" date="2018-12" db="EMBL/GenBank/DDBJ databases">
        <authorList>
            <person name="Toschakov S.V."/>
        </authorList>
    </citation>
    <scope>NUCLEOTIDE SEQUENCE [LARGE SCALE GENOMIC DNA]</scope>
    <source>
        <strain evidence="3 4">GM2012</strain>
    </source>
</reference>
<accession>A0A432MC47</accession>
<reference evidence="3 4" key="2">
    <citation type="submission" date="2019-01" db="EMBL/GenBank/DDBJ databases">
        <title>Tautonia sociabilis, a novel thermotolerant planctomycete of Isosphaeraceae family, isolated from a 4000 m deep subterranean habitat.</title>
        <authorList>
            <person name="Kovaleva O.L."/>
            <person name="Elcheninov A.G."/>
            <person name="Van Heerden E."/>
            <person name="Toshchakov S.V."/>
            <person name="Novikov A."/>
            <person name="Bonch-Osmolovskaya E.A."/>
            <person name="Kublanov I.V."/>
        </authorList>
    </citation>
    <scope>NUCLEOTIDE SEQUENCE [LARGE SCALE GENOMIC DNA]</scope>
    <source>
        <strain evidence="3 4">GM2012</strain>
    </source>
</reference>
<keyword evidence="1" id="KW-0812">Transmembrane</keyword>
<feature type="transmembrane region" description="Helical" evidence="1">
    <location>
        <begin position="403"/>
        <end position="424"/>
    </location>
</feature>
<dbReference type="Proteomes" id="UP000280296">
    <property type="component" value="Unassembled WGS sequence"/>
</dbReference>
<feature type="chain" id="PRO_5019376851" description="DUF2330 domain-containing protein" evidence="2">
    <location>
        <begin position="29"/>
        <end position="730"/>
    </location>
</feature>
<proteinExistence type="predicted"/>
<keyword evidence="4" id="KW-1185">Reference proteome</keyword>
<feature type="transmembrane region" description="Helical" evidence="1">
    <location>
        <begin position="436"/>
        <end position="455"/>
    </location>
</feature>
<evidence type="ECO:0000313" key="4">
    <source>
        <dbReference type="Proteomes" id="UP000280296"/>
    </source>
</evidence>
<dbReference type="InterPro" id="IPR029062">
    <property type="entry name" value="Class_I_gatase-like"/>
</dbReference>
<dbReference type="OrthoDB" id="267661at2"/>
<keyword evidence="1" id="KW-1133">Transmembrane helix</keyword>
<comment type="caution">
    <text evidence="3">The sequence shown here is derived from an EMBL/GenBank/DDBJ whole genome shotgun (WGS) entry which is preliminary data.</text>
</comment>
<gene>
    <name evidence="3" type="ORF">TsocGM_25245</name>
</gene>
<keyword evidence="1" id="KW-0472">Membrane</keyword>
<dbReference type="AlphaFoldDB" id="A0A432MC47"/>
<evidence type="ECO:0000256" key="1">
    <source>
        <dbReference type="SAM" id="Phobius"/>
    </source>
</evidence>
<dbReference type="Gene3D" id="3.40.50.880">
    <property type="match status" value="1"/>
</dbReference>
<dbReference type="SUPFAM" id="SSF52317">
    <property type="entry name" value="Class I glutamine amidotransferase-like"/>
    <property type="match status" value="1"/>
</dbReference>
<evidence type="ECO:0000256" key="2">
    <source>
        <dbReference type="SAM" id="SignalP"/>
    </source>
</evidence>
<evidence type="ECO:0008006" key="5">
    <source>
        <dbReference type="Google" id="ProtNLM"/>
    </source>
</evidence>